<dbReference type="InterPro" id="IPR013011">
    <property type="entry name" value="PTS_EIIB_2"/>
</dbReference>
<gene>
    <name evidence="16" type="ORF">CFK40_04440</name>
</gene>
<dbReference type="NCBIfam" id="TIGR00848">
    <property type="entry name" value="fruA"/>
    <property type="match status" value="1"/>
</dbReference>
<keyword evidence="17" id="KW-1185">Reference proteome</keyword>
<evidence type="ECO:0000313" key="16">
    <source>
        <dbReference type="EMBL" id="ASN04310.1"/>
    </source>
</evidence>
<evidence type="ECO:0000256" key="8">
    <source>
        <dbReference type="ARBA" id="ARBA00022692"/>
    </source>
</evidence>
<dbReference type="InterPro" id="IPR050864">
    <property type="entry name" value="Bacterial_PTS_Sugar_Transport"/>
</dbReference>
<dbReference type="PANTHER" id="PTHR30505:SF28">
    <property type="entry name" value="PTS SYSTEM 2-O-ALPHA-MANNOSYL-D-GLYCERATE-SPECIFIC EIIABC COMPONENT"/>
    <property type="match status" value="1"/>
</dbReference>
<dbReference type="InterPro" id="IPR004715">
    <property type="entry name" value="PTS_IIA_fruc"/>
</dbReference>
<feature type="transmembrane region" description="Helical" evidence="12">
    <location>
        <begin position="453"/>
        <end position="475"/>
    </location>
</feature>
<dbReference type="InterPro" id="IPR036095">
    <property type="entry name" value="PTS_EIIB-like_sf"/>
</dbReference>
<dbReference type="NCBIfam" id="TIGR00829">
    <property type="entry name" value="FRU"/>
    <property type="match status" value="1"/>
</dbReference>
<feature type="domain" description="PTS EIIC type-2" evidence="15">
    <location>
        <begin position="294"/>
        <end position="637"/>
    </location>
</feature>
<dbReference type="PROSITE" id="PS51094">
    <property type="entry name" value="PTS_EIIA_TYPE_2"/>
    <property type="match status" value="1"/>
</dbReference>
<proteinExistence type="predicted"/>
<dbReference type="RefSeq" id="WP_089530951.1">
    <property type="nucleotide sequence ID" value="NZ_CP022437.1"/>
</dbReference>
<feature type="region of interest" description="Disordered" evidence="11">
    <location>
        <begin position="259"/>
        <end position="290"/>
    </location>
</feature>
<dbReference type="GO" id="GO:0022877">
    <property type="term" value="F:protein-N(PI)-phosphohistidine-fructose phosphotransferase system transporter activity"/>
    <property type="evidence" value="ECO:0007669"/>
    <property type="project" value="InterPro"/>
</dbReference>
<evidence type="ECO:0000259" key="13">
    <source>
        <dbReference type="PROSITE" id="PS51094"/>
    </source>
</evidence>
<keyword evidence="8 12" id="KW-0812">Transmembrane</keyword>
<dbReference type="PROSITE" id="PS51104">
    <property type="entry name" value="PTS_EIIC_TYPE_2"/>
    <property type="match status" value="1"/>
</dbReference>
<reference evidence="16 17" key="1">
    <citation type="journal article" date="2003" name="Int. J. Syst. Evol. Microbiol.">
        <title>Virgibacillus carmonensis sp. nov., Virgibacillus necropolis sp. nov. and Virgibacillus picturae sp. nov., three novel species isolated from deteriorated mural paintings, transfer of the species of the genus salibacillus to Virgibacillus, as Virgibacillus marismortui comb. nov. and Virgibacillus salexigens comb. nov., and emended description of the genus Virgibacillus.</title>
        <authorList>
            <person name="Heyrman J."/>
            <person name="Logan N.A."/>
            <person name="Busse H.J."/>
            <person name="Balcaen A."/>
            <person name="Lebbe L."/>
            <person name="Rodriguez-Diaz M."/>
            <person name="Swings J."/>
            <person name="De Vos P."/>
        </authorList>
    </citation>
    <scope>NUCLEOTIDE SEQUENCE [LARGE SCALE GENOMIC DNA]</scope>
    <source>
        <strain evidence="16 17">LMG 19488</strain>
    </source>
</reference>
<evidence type="ECO:0000256" key="9">
    <source>
        <dbReference type="ARBA" id="ARBA00022989"/>
    </source>
</evidence>
<protein>
    <submittedName>
        <fullName evidence="16">PTS 2-O-a-mannosyl-D-glycerate transporter subunit IIABC</fullName>
    </submittedName>
</protein>
<keyword evidence="6" id="KW-0808">Transferase</keyword>
<keyword evidence="7" id="KW-0598">Phosphotransferase system</keyword>
<dbReference type="GO" id="GO:0009401">
    <property type="term" value="P:phosphoenolpyruvate-dependent sugar phosphotransferase system"/>
    <property type="evidence" value="ECO:0007669"/>
    <property type="project" value="UniProtKB-KW"/>
</dbReference>
<feature type="transmembrane region" description="Helical" evidence="12">
    <location>
        <begin position="298"/>
        <end position="321"/>
    </location>
</feature>
<dbReference type="OrthoDB" id="9782569at2"/>
<dbReference type="Gene3D" id="3.40.50.2300">
    <property type="match status" value="1"/>
</dbReference>
<dbReference type="CDD" id="cd00211">
    <property type="entry name" value="PTS_IIA_fru"/>
    <property type="match status" value="1"/>
</dbReference>
<dbReference type="CDD" id="cd05569">
    <property type="entry name" value="PTS_IIB_fructose"/>
    <property type="match status" value="1"/>
</dbReference>
<dbReference type="InterPro" id="IPR016152">
    <property type="entry name" value="PTrfase/Anion_transptr"/>
</dbReference>
<dbReference type="PROSITE" id="PS51099">
    <property type="entry name" value="PTS_EIIB_TYPE_2"/>
    <property type="match status" value="1"/>
</dbReference>
<dbReference type="AlphaFoldDB" id="A0A221M9M7"/>
<feature type="transmembrane region" description="Helical" evidence="12">
    <location>
        <begin position="376"/>
        <end position="403"/>
    </location>
</feature>
<feature type="transmembrane region" description="Helical" evidence="12">
    <location>
        <begin position="602"/>
        <end position="627"/>
    </location>
</feature>
<dbReference type="GO" id="GO:0090563">
    <property type="term" value="F:protein-phosphocysteine-sugar phosphotransferase activity"/>
    <property type="evidence" value="ECO:0007669"/>
    <property type="project" value="TreeGrafter"/>
</dbReference>
<keyword evidence="10 12" id="KW-0472">Membrane</keyword>
<dbReference type="InterPro" id="IPR006327">
    <property type="entry name" value="PTS_IIC_fruc"/>
</dbReference>
<dbReference type="KEGG" id="vne:CFK40_04440"/>
<evidence type="ECO:0000256" key="5">
    <source>
        <dbReference type="ARBA" id="ARBA00022597"/>
    </source>
</evidence>
<evidence type="ECO:0000256" key="12">
    <source>
        <dbReference type="SAM" id="Phobius"/>
    </source>
</evidence>
<accession>A0A221M9M7</accession>
<dbReference type="InterPro" id="IPR003501">
    <property type="entry name" value="PTS_EIIB_2/3"/>
</dbReference>
<evidence type="ECO:0000256" key="10">
    <source>
        <dbReference type="ARBA" id="ARBA00023136"/>
    </source>
</evidence>
<dbReference type="Pfam" id="PF02302">
    <property type="entry name" value="PTS_IIB"/>
    <property type="match status" value="1"/>
</dbReference>
<dbReference type="InterPro" id="IPR002178">
    <property type="entry name" value="PTS_EIIA_type-2_dom"/>
</dbReference>
<evidence type="ECO:0000256" key="6">
    <source>
        <dbReference type="ARBA" id="ARBA00022679"/>
    </source>
</evidence>
<evidence type="ECO:0000256" key="11">
    <source>
        <dbReference type="SAM" id="MobiDB-lite"/>
    </source>
</evidence>
<name>A0A221M9M7_9BACI</name>
<dbReference type="InterPro" id="IPR003353">
    <property type="entry name" value="PTS_IIB_fruc"/>
</dbReference>
<dbReference type="Proteomes" id="UP000204391">
    <property type="component" value="Chromosome"/>
</dbReference>
<dbReference type="PANTHER" id="PTHR30505">
    <property type="entry name" value="FRUCTOSE-LIKE PERMEASE"/>
    <property type="match status" value="1"/>
</dbReference>
<evidence type="ECO:0000259" key="15">
    <source>
        <dbReference type="PROSITE" id="PS51104"/>
    </source>
</evidence>
<dbReference type="NCBIfam" id="NF007293">
    <property type="entry name" value="PRK09765.1"/>
    <property type="match status" value="1"/>
</dbReference>
<evidence type="ECO:0000256" key="7">
    <source>
        <dbReference type="ARBA" id="ARBA00022683"/>
    </source>
</evidence>
<dbReference type="Pfam" id="PF00359">
    <property type="entry name" value="PTS_EIIA_2"/>
    <property type="match status" value="1"/>
</dbReference>
<dbReference type="NCBIfam" id="TIGR01427">
    <property type="entry name" value="PTS_IIC_fructo"/>
    <property type="match status" value="1"/>
</dbReference>
<evidence type="ECO:0000256" key="2">
    <source>
        <dbReference type="ARBA" id="ARBA00022448"/>
    </source>
</evidence>
<dbReference type="InterPro" id="IPR013014">
    <property type="entry name" value="PTS_EIIC_2"/>
</dbReference>
<keyword evidence="2" id="KW-0813">Transport</keyword>
<comment type="subcellular location">
    <subcellularLocation>
        <location evidence="1">Cell inner membrane</location>
        <topology evidence="1">Multi-pass membrane protein</topology>
    </subcellularLocation>
</comment>
<keyword evidence="3" id="KW-1003">Cell membrane</keyword>
<feature type="transmembrane region" description="Helical" evidence="12">
    <location>
        <begin position="423"/>
        <end position="441"/>
    </location>
</feature>
<evidence type="ECO:0000259" key="14">
    <source>
        <dbReference type="PROSITE" id="PS51099"/>
    </source>
</evidence>
<feature type="domain" description="PTS EIIB type-2" evidence="14">
    <location>
        <begin position="167"/>
        <end position="263"/>
    </location>
</feature>
<dbReference type="SUPFAM" id="SSF52794">
    <property type="entry name" value="PTS system IIB component-like"/>
    <property type="match status" value="1"/>
</dbReference>
<evidence type="ECO:0000256" key="1">
    <source>
        <dbReference type="ARBA" id="ARBA00004429"/>
    </source>
</evidence>
<dbReference type="GO" id="GO:0005351">
    <property type="term" value="F:carbohydrate:proton symporter activity"/>
    <property type="evidence" value="ECO:0007669"/>
    <property type="project" value="InterPro"/>
</dbReference>
<evidence type="ECO:0000256" key="4">
    <source>
        <dbReference type="ARBA" id="ARBA00022553"/>
    </source>
</evidence>
<keyword evidence="4" id="KW-0597">Phosphoprotein</keyword>
<sequence>MRLQSLTSSNLIWTNQSFSTKDETIRFLVEQLNSNGKLHSKEDFYQAVMERESLSATGLEGGLAIPHGKSSAVKEAAFAVATLEKPIAEWESVDESNQVELVMLLAIPDNEAGSTHLNLLAELMTRLADPAYKERLMQAKTSDQFFDALDFEEEKQEGNDQQTTKTILAITACPAGIAHTYMAAEALVRAGKELNVKVMVEKQGANGIEDRHSKKQITEADAVIFAADVAVKDQGRFSKLPRVTTSVATPLKNAKGILEEAIEKSNQSPKSSRDHQEIIEEDEEPESKSFKKEIKDSIMTGISYIIPIIVAGGMTLAFAVLVSQAFGLQDVYAEEGSWLWLFRQLGGSMLGTLMVPVLAAYMAYSIGDKPALGPGFAAGICANLIGSGFLGGMLGGILAGYIIKFLKKHVQTSGTFSGFVSFWLYPVVGTLSVGAIMLFVVGEPLAALNSGLISWLEGLSGGNAILLGVILGAMVSFDLGGPVNKAAYAFCIGAMASGNIMPYAAFASVKMVSAFAVTGATIIGKQYFTKPEQEVGKQTWLLGLAGITEGAIPFMINDPLRVIPSLVAGSAVTGGIVAYFGIGLNVPGAGIFSLALLQGQPLFTAASVWLGAALIGAFISMVLLIITRKNKLKKQSRTTSQAEESAQMETAVN</sequence>
<dbReference type="EMBL" id="CP022437">
    <property type="protein sequence ID" value="ASN04310.1"/>
    <property type="molecule type" value="Genomic_DNA"/>
</dbReference>
<dbReference type="Gene3D" id="3.40.930.10">
    <property type="entry name" value="Mannitol-specific EII, Chain A"/>
    <property type="match status" value="1"/>
</dbReference>
<dbReference type="GO" id="GO:0005886">
    <property type="term" value="C:plasma membrane"/>
    <property type="evidence" value="ECO:0007669"/>
    <property type="project" value="UniProtKB-SubCell"/>
</dbReference>
<feature type="transmembrane region" description="Helical" evidence="12">
    <location>
        <begin position="341"/>
        <end position="364"/>
    </location>
</feature>
<keyword evidence="5" id="KW-0762">Sugar transport</keyword>
<feature type="domain" description="PTS EIIA type-2" evidence="13">
    <location>
        <begin position="5"/>
        <end position="152"/>
    </location>
</feature>
<dbReference type="SUPFAM" id="SSF55804">
    <property type="entry name" value="Phoshotransferase/anion transport protein"/>
    <property type="match status" value="1"/>
</dbReference>
<feature type="transmembrane region" description="Helical" evidence="12">
    <location>
        <begin position="562"/>
        <end position="582"/>
    </location>
</feature>
<keyword evidence="9 12" id="KW-1133">Transmembrane helix</keyword>
<evidence type="ECO:0000256" key="3">
    <source>
        <dbReference type="ARBA" id="ARBA00022475"/>
    </source>
</evidence>
<organism evidence="16 17">
    <name type="scientific">Virgibacillus necropolis</name>
    <dbReference type="NCBI Taxonomy" id="163877"/>
    <lineage>
        <taxon>Bacteria</taxon>
        <taxon>Bacillati</taxon>
        <taxon>Bacillota</taxon>
        <taxon>Bacilli</taxon>
        <taxon>Bacillales</taxon>
        <taxon>Bacillaceae</taxon>
        <taxon>Virgibacillus</taxon>
    </lineage>
</organism>
<evidence type="ECO:0000313" key="17">
    <source>
        <dbReference type="Proteomes" id="UP000204391"/>
    </source>
</evidence>